<keyword evidence="2" id="KW-1185">Reference proteome</keyword>
<dbReference type="AlphaFoldDB" id="A0A9X2JD18"/>
<dbReference type="Proteomes" id="UP001155182">
    <property type="component" value="Unassembled WGS sequence"/>
</dbReference>
<sequence>MNNTEKLINVFSNALGINKEKVNEQLSYQSVKQWDSMAHMVLVAEIEDSFNINIQDKDITQMDTFGNTRNLLEKYNVQFD</sequence>
<protein>
    <submittedName>
        <fullName evidence="1">Acyl carrier protein</fullName>
    </submittedName>
</protein>
<gene>
    <name evidence="1" type="ORF">NF867_12390</name>
</gene>
<dbReference type="Gene3D" id="1.10.1200.10">
    <property type="entry name" value="ACP-like"/>
    <property type="match status" value="1"/>
</dbReference>
<dbReference type="InterPro" id="IPR036736">
    <property type="entry name" value="ACP-like_sf"/>
</dbReference>
<reference evidence="1" key="1">
    <citation type="submission" date="2022-06" db="EMBL/GenBank/DDBJ databases">
        <title>Solitalea sp. MAHUQ-68 isolated from rhizospheric soil.</title>
        <authorList>
            <person name="Huq M.A."/>
        </authorList>
    </citation>
    <scope>NUCLEOTIDE SEQUENCE</scope>
    <source>
        <strain evidence="1">MAHUQ-68</strain>
    </source>
</reference>
<accession>A0A9X2JD18</accession>
<proteinExistence type="predicted"/>
<name>A0A9X2JD18_9SPHI</name>
<evidence type="ECO:0000313" key="2">
    <source>
        <dbReference type="Proteomes" id="UP001155182"/>
    </source>
</evidence>
<dbReference type="RefSeq" id="WP_252588315.1">
    <property type="nucleotide sequence ID" value="NZ_JAMWYS010000036.1"/>
</dbReference>
<dbReference type="EMBL" id="JAMWYS010000036">
    <property type="protein sequence ID" value="MCO4293663.1"/>
    <property type="molecule type" value="Genomic_DNA"/>
</dbReference>
<organism evidence="1 2">
    <name type="scientific">Solitalea agri</name>
    <dbReference type="NCBI Taxonomy" id="2953739"/>
    <lineage>
        <taxon>Bacteria</taxon>
        <taxon>Pseudomonadati</taxon>
        <taxon>Bacteroidota</taxon>
        <taxon>Sphingobacteriia</taxon>
        <taxon>Sphingobacteriales</taxon>
        <taxon>Sphingobacteriaceae</taxon>
        <taxon>Solitalea</taxon>
    </lineage>
</organism>
<dbReference type="SUPFAM" id="SSF47336">
    <property type="entry name" value="ACP-like"/>
    <property type="match status" value="1"/>
</dbReference>
<evidence type="ECO:0000313" key="1">
    <source>
        <dbReference type="EMBL" id="MCO4293663.1"/>
    </source>
</evidence>
<comment type="caution">
    <text evidence="1">The sequence shown here is derived from an EMBL/GenBank/DDBJ whole genome shotgun (WGS) entry which is preliminary data.</text>
</comment>